<sequence length="98" mass="11327">MKELLTNRKLNTLSTKKPGHAPRLLPCRHVFYLRKALDMETVIPTQLLPSRWLLSSVRTEVPLEDIPGKAFSIGKVLDDEDKPWNANRKFREANYVGR</sequence>
<organism evidence="1 2">
    <name type="scientific">Phytophthora megakarya</name>
    <dbReference type="NCBI Taxonomy" id="4795"/>
    <lineage>
        <taxon>Eukaryota</taxon>
        <taxon>Sar</taxon>
        <taxon>Stramenopiles</taxon>
        <taxon>Oomycota</taxon>
        <taxon>Peronosporomycetes</taxon>
        <taxon>Peronosporales</taxon>
        <taxon>Peronosporaceae</taxon>
        <taxon>Phytophthora</taxon>
    </lineage>
</organism>
<proteinExistence type="predicted"/>
<comment type="caution">
    <text evidence="1">The sequence shown here is derived from an EMBL/GenBank/DDBJ whole genome shotgun (WGS) entry which is preliminary data.</text>
</comment>
<evidence type="ECO:0000313" key="1">
    <source>
        <dbReference type="EMBL" id="OWY93170.1"/>
    </source>
</evidence>
<accession>A0A225UJR0</accession>
<dbReference type="STRING" id="4795.A0A225UJR0"/>
<dbReference type="OrthoDB" id="120871at2759"/>
<dbReference type="Proteomes" id="UP000198211">
    <property type="component" value="Unassembled WGS sequence"/>
</dbReference>
<name>A0A225UJR0_9STRA</name>
<evidence type="ECO:0000313" key="2">
    <source>
        <dbReference type="Proteomes" id="UP000198211"/>
    </source>
</evidence>
<gene>
    <name evidence="1" type="ORF">PHMEG_00037534</name>
</gene>
<keyword evidence="2" id="KW-1185">Reference proteome</keyword>
<reference evidence="2" key="1">
    <citation type="submission" date="2017-03" db="EMBL/GenBank/DDBJ databases">
        <title>Phytopthora megakarya and P. palmivora, two closely related causual agents of cacao black pod achieved similar genome size and gene model numbers by different mechanisms.</title>
        <authorList>
            <person name="Ali S."/>
            <person name="Shao J."/>
            <person name="Larry D.J."/>
            <person name="Kronmiller B."/>
            <person name="Shen D."/>
            <person name="Strem M.D."/>
            <person name="Melnick R.L."/>
            <person name="Guiltinan M.J."/>
            <person name="Tyler B.M."/>
            <person name="Meinhardt L.W."/>
            <person name="Bailey B.A."/>
        </authorList>
    </citation>
    <scope>NUCLEOTIDE SEQUENCE [LARGE SCALE GENOMIC DNA]</scope>
    <source>
        <strain evidence="2">zdho120</strain>
    </source>
</reference>
<dbReference type="AlphaFoldDB" id="A0A225UJR0"/>
<protein>
    <submittedName>
        <fullName evidence="1">Uncharacterized protein</fullName>
    </submittedName>
</protein>
<dbReference type="EMBL" id="NBNE01016582">
    <property type="protein sequence ID" value="OWY93170.1"/>
    <property type="molecule type" value="Genomic_DNA"/>
</dbReference>